<organism evidence="1 2">
    <name type="scientific">Kitasatospora nipponensis</name>
    <dbReference type="NCBI Taxonomy" id="258049"/>
    <lineage>
        <taxon>Bacteria</taxon>
        <taxon>Bacillati</taxon>
        <taxon>Actinomycetota</taxon>
        <taxon>Actinomycetes</taxon>
        <taxon>Kitasatosporales</taxon>
        <taxon>Streptomycetaceae</taxon>
        <taxon>Kitasatospora</taxon>
    </lineage>
</organism>
<sequence length="96" mass="10390">MNRPTSTGEPRAKRWTVRLDLFEEGDETRVHAVLDTGDTVLESRTTARRNPHDVPVPEIGDEYAVGRALVDLGHQVLRAGRADSSAGDPGADAGAW</sequence>
<evidence type="ECO:0000313" key="2">
    <source>
        <dbReference type="Proteomes" id="UP001500037"/>
    </source>
</evidence>
<keyword evidence="2" id="KW-1185">Reference proteome</keyword>
<protein>
    <recommendedName>
        <fullName evidence="3">DUF1876 domain-containing protein</fullName>
    </recommendedName>
</protein>
<reference evidence="1 2" key="1">
    <citation type="journal article" date="2019" name="Int. J. Syst. Evol. Microbiol.">
        <title>The Global Catalogue of Microorganisms (GCM) 10K type strain sequencing project: providing services to taxonomists for standard genome sequencing and annotation.</title>
        <authorList>
            <consortium name="The Broad Institute Genomics Platform"/>
            <consortium name="The Broad Institute Genome Sequencing Center for Infectious Disease"/>
            <person name="Wu L."/>
            <person name="Ma J."/>
        </authorList>
    </citation>
    <scope>NUCLEOTIDE SEQUENCE [LARGE SCALE GENOMIC DNA]</scope>
    <source>
        <strain evidence="1 2">JCM 13004</strain>
    </source>
</reference>
<dbReference type="Gene3D" id="3.30.160.240">
    <property type="entry name" value="Rv1738"/>
    <property type="match status" value="1"/>
</dbReference>
<dbReference type="SUPFAM" id="SSF143212">
    <property type="entry name" value="Rv2632c-like"/>
    <property type="match status" value="1"/>
</dbReference>
<proteinExistence type="predicted"/>
<dbReference type="InterPro" id="IPR015057">
    <property type="entry name" value="Rv2632c-like"/>
</dbReference>
<comment type="caution">
    <text evidence="1">The sequence shown here is derived from an EMBL/GenBank/DDBJ whole genome shotgun (WGS) entry which is preliminary data.</text>
</comment>
<dbReference type="Pfam" id="PF08962">
    <property type="entry name" value="Rv2632c-like"/>
    <property type="match status" value="1"/>
</dbReference>
<gene>
    <name evidence="1" type="ORF">GCM10009665_08540</name>
</gene>
<evidence type="ECO:0000313" key="1">
    <source>
        <dbReference type="EMBL" id="GAA1220722.1"/>
    </source>
</evidence>
<dbReference type="RefSeq" id="WP_344439322.1">
    <property type="nucleotide sequence ID" value="NZ_BAAALF010000008.1"/>
</dbReference>
<evidence type="ECO:0008006" key="3">
    <source>
        <dbReference type="Google" id="ProtNLM"/>
    </source>
</evidence>
<dbReference type="Proteomes" id="UP001500037">
    <property type="component" value="Unassembled WGS sequence"/>
</dbReference>
<dbReference type="InterPro" id="IPR038070">
    <property type="entry name" value="Rv2632c-like_sf"/>
</dbReference>
<accession>A0ABN1VS21</accession>
<name>A0ABN1VS21_9ACTN</name>
<dbReference type="EMBL" id="BAAALF010000008">
    <property type="protein sequence ID" value="GAA1220722.1"/>
    <property type="molecule type" value="Genomic_DNA"/>
</dbReference>